<feature type="compositionally biased region" description="Basic and acidic residues" evidence="1">
    <location>
        <begin position="455"/>
        <end position="465"/>
    </location>
</feature>
<feature type="compositionally biased region" description="Basic and acidic residues" evidence="1">
    <location>
        <begin position="356"/>
        <end position="369"/>
    </location>
</feature>
<dbReference type="InParanoid" id="A0A6P8IIY8"/>
<dbReference type="GO" id="GO:0035197">
    <property type="term" value="F:siRNA binding"/>
    <property type="evidence" value="ECO:0007669"/>
    <property type="project" value="TreeGrafter"/>
</dbReference>
<feature type="domain" description="Arb2" evidence="2">
    <location>
        <begin position="26"/>
        <end position="270"/>
    </location>
</feature>
<dbReference type="Proteomes" id="UP000515163">
    <property type="component" value="Unplaced"/>
</dbReference>
<dbReference type="PANTHER" id="PTHR21357:SF4">
    <property type="entry name" value="FAM172 FAMILY PROTEIN HOMOLOG CG10038"/>
    <property type="match status" value="1"/>
</dbReference>
<name>A0A6P8IIY8_ACTTE</name>
<evidence type="ECO:0000259" key="2">
    <source>
        <dbReference type="Pfam" id="PF22749"/>
    </source>
</evidence>
<gene>
    <name evidence="4" type="primary">LOC116301780</name>
</gene>
<dbReference type="InterPro" id="IPR029058">
    <property type="entry name" value="AB_hydrolase_fold"/>
</dbReference>
<dbReference type="InterPro" id="IPR053858">
    <property type="entry name" value="Arb2_dom"/>
</dbReference>
<dbReference type="GeneID" id="116301780"/>
<dbReference type="FunCoup" id="A0A6P8IIY8">
    <property type="interactions" value="3013"/>
</dbReference>
<dbReference type="InterPro" id="IPR048263">
    <property type="entry name" value="Arb2"/>
</dbReference>
<dbReference type="RefSeq" id="XP_031566757.1">
    <property type="nucleotide sequence ID" value="XM_031710897.1"/>
</dbReference>
<dbReference type="KEGG" id="aten:116301780"/>
<dbReference type="GO" id="GO:0031048">
    <property type="term" value="P:regulatory ncRNA-mediated heterochromatin formation"/>
    <property type="evidence" value="ECO:0007669"/>
    <property type="project" value="TreeGrafter"/>
</dbReference>
<keyword evidence="3" id="KW-1185">Reference proteome</keyword>
<dbReference type="Pfam" id="PF22749">
    <property type="entry name" value="Arb2"/>
    <property type="match status" value="1"/>
</dbReference>
<sequence>MAMGNSNTNTKRTLEEAMSKERLSIEEYGYEFQEVNDQHKLRDIKTGKNFKFDVYREKELNQQRYEEIGEAITEYVYEHLEKMLKLKRVHIPVLPADAGPNEPKGFFFMSENALKSDKLMILIHGSGVVRAGQWARSLIINNSFEAGTMVPYIERAKEEGFGVLITNGNHNYDEKLHKCIKGSENPQDHFVYVWNNFIKKAKAKHIVIVAHSFGGVVVLHGLRNIKEAKERIKAVAFTDSVHSVGHYESSDIKQFFKERTRNWVSSREPLDTPIRSYYKDDTCELVSAGTTEHVWTSHCAKDSVFSFFKEKLDKEEKGKDNDKCAGNGSRCGSDDCEEDDQEGLKGDEQQLETGPEDGKMEKENSKDEGSENDNMVTGDDPIAGTPGEETVQQGKDNMVTGDGLITGTPGEESVQPGKDNMLTGDGSITGTPGEESVQQEKDNMVTGDGSITGTPREETVQQEKR</sequence>
<evidence type="ECO:0000313" key="3">
    <source>
        <dbReference type="Proteomes" id="UP000515163"/>
    </source>
</evidence>
<evidence type="ECO:0000256" key="1">
    <source>
        <dbReference type="SAM" id="MobiDB-lite"/>
    </source>
</evidence>
<dbReference type="AlphaFoldDB" id="A0A6P8IIY8"/>
<accession>A0A6P8IIY8</accession>
<dbReference type="GO" id="GO:0005634">
    <property type="term" value="C:nucleus"/>
    <property type="evidence" value="ECO:0007669"/>
    <property type="project" value="TreeGrafter"/>
</dbReference>
<dbReference type="SUPFAM" id="SSF53474">
    <property type="entry name" value="alpha/beta-Hydrolases"/>
    <property type="match status" value="1"/>
</dbReference>
<dbReference type="OrthoDB" id="421951at2759"/>
<proteinExistence type="predicted"/>
<organism evidence="3 4">
    <name type="scientific">Actinia tenebrosa</name>
    <name type="common">Australian red waratah sea anemone</name>
    <dbReference type="NCBI Taxonomy" id="6105"/>
    <lineage>
        <taxon>Eukaryota</taxon>
        <taxon>Metazoa</taxon>
        <taxon>Cnidaria</taxon>
        <taxon>Anthozoa</taxon>
        <taxon>Hexacorallia</taxon>
        <taxon>Actiniaria</taxon>
        <taxon>Actiniidae</taxon>
        <taxon>Actinia</taxon>
    </lineage>
</organism>
<evidence type="ECO:0000313" key="4">
    <source>
        <dbReference type="RefSeq" id="XP_031566757.1"/>
    </source>
</evidence>
<protein>
    <submittedName>
        <fullName evidence="4">Cotranscriptional regulator FAM172A-like</fullName>
    </submittedName>
</protein>
<dbReference type="Gene3D" id="3.40.50.1820">
    <property type="entry name" value="alpha/beta hydrolase"/>
    <property type="match status" value="1"/>
</dbReference>
<reference evidence="4" key="1">
    <citation type="submission" date="2025-08" db="UniProtKB">
        <authorList>
            <consortium name="RefSeq"/>
        </authorList>
    </citation>
    <scope>IDENTIFICATION</scope>
</reference>
<dbReference type="PANTHER" id="PTHR21357">
    <property type="entry name" value="FAM172 FAMILY PROTEIN HOMOLOG CG10038"/>
    <property type="match status" value="1"/>
</dbReference>
<feature type="region of interest" description="Disordered" evidence="1">
    <location>
        <begin position="316"/>
        <end position="465"/>
    </location>
</feature>